<keyword evidence="3" id="KW-1185">Reference proteome</keyword>
<dbReference type="EMBL" id="CM029047">
    <property type="protein sequence ID" value="KAG2582228.1"/>
    <property type="molecule type" value="Genomic_DNA"/>
</dbReference>
<evidence type="ECO:0000256" key="1">
    <source>
        <dbReference type="SAM" id="MobiDB-lite"/>
    </source>
</evidence>
<feature type="compositionally biased region" description="Low complexity" evidence="1">
    <location>
        <begin position="48"/>
        <end position="90"/>
    </location>
</feature>
<sequence>MGPLKTVLSLSLRLHSSHRILPTRSCVPPPPNPYPHLSLTHAAAFPFTRSASPPTPTRASSLTRSASSLTRSTASPTPTRASSLTSPAASHPRIRPAASYRRCRPPPTLLPLFVPNPTSTFFSHGGGFDFFSERMLQ</sequence>
<comment type="caution">
    <text evidence="2">The sequence shown here is derived from an EMBL/GenBank/DDBJ whole genome shotgun (WGS) entry which is preliminary data.</text>
</comment>
<evidence type="ECO:0000313" key="2">
    <source>
        <dbReference type="EMBL" id="KAG2582228.1"/>
    </source>
</evidence>
<gene>
    <name evidence="2" type="ORF">PVAP13_6KG125070</name>
</gene>
<dbReference type="Proteomes" id="UP000823388">
    <property type="component" value="Chromosome 6K"/>
</dbReference>
<organism evidence="2 3">
    <name type="scientific">Panicum virgatum</name>
    <name type="common">Blackwell switchgrass</name>
    <dbReference type="NCBI Taxonomy" id="38727"/>
    <lineage>
        <taxon>Eukaryota</taxon>
        <taxon>Viridiplantae</taxon>
        <taxon>Streptophyta</taxon>
        <taxon>Embryophyta</taxon>
        <taxon>Tracheophyta</taxon>
        <taxon>Spermatophyta</taxon>
        <taxon>Magnoliopsida</taxon>
        <taxon>Liliopsida</taxon>
        <taxon>Poales</taxon>
        <taxon>Poaceae</taxon>
        <taxon>PACMAD clade</taxon>
        <taxon>Panicoideae</taxon>
        <taxon>Panicodae</taxon>
        <taxon>Paniceae</taxon>
        <taxon>Panicinae</taxon>
        <taxon>Panicum</taxon>
        <taxon>Panicum sect. Hiantes</taxon>
    </lineage>
</organism>
<feature type="region of interest" description="Disordered" evidence="1">
    <location>
        <begin position="47"/>
        <end position="101"/>
    </location>
</feature>
<reference evidence="2" key="1">
    <citation type="submission" date="2020-05" db="EMBL/GenBank/DDBJ databases">
        <title>WGS assembly of Panicum virgatum.</title>
        <authorList>
            <person name="Lovell J.T."/>
            <person name="Jenkins J."/>
            <person name="Shu S."/>
            <person name="Juenger T.E."/>
            <person name="Schmutz J."/>
        </authorList>
    </citation>
    <scope>NUCLEOTIDE SEQUENCE</scope>
    <source>
        <strain evidence="2">AP13</strain>
    </source>
</reference>
<name>A0A8T0RAS7_PANVG</name>
<dbReference type="AlphaFoldDB" id="A0A8T0RAS7"/>
<protein>
    <submittedName>
        <fullName evidence="2">Uncharacterized protein</fullName>
    </submittedName>
</protein>
<proteinExistence type="predicted"/>
<accession>A0A8T0RAS7</accession>
<evidence type="ECO:0000313" key="3">
    <source>
        <dbReference type="Proteomes" id="UP000823388"/>
    </source>
</evidence>